<dbReference type="CDD" id="cd06261">
    <property type="entry name" value="TM_PBP2"/>
    <property type="match status" value="1"/>
</dbReference>
<evidence type="ECO:0000256" key="7">
    <source>
        <dbReference type="ARBA" id="ARBA00022692"/>
    </source>
</evidence>
<proteinExistence type="inferred from homology"/>
<dbReference type="NCBIfam" id="TIGR00974">
    <property type="entry name" value="3a0107s02c"/>
    <property type="match status" value="1"/>
</dbReference>
<dbReference type="PANTHER" id="PTHR42922:SF1">
    <property type="entry name" value="PHOSPHATE TRANSPORT SYSTEM PERMEASE PROTEIN PSTA"/>
    <property type="match status" value="1"/>
</dbReference>
<feature type="transmembrane region" description="Helical" evidence="10">
    <location>
        <begin position="124"/>
        <end position="151"/>
    </location>
</feature>
<evidence type="ECO:0000256" key="8">
    <source>
        <dbReference type="ARBA" id="ARBA00022989"/>
    </source>
</evidence>
<keyword evidence="7 10" id="KW-0812">Transmembrane</keyword>
<comment type="caution">
    <text evidence="12">The sequence shown here is derived from an EMBL/GenBank/DDBJ whole genome shotgun (WGS) entry which is preliminary data.</text>
</comment>
<protein>
    <recommendedName>
        <fullName evidence="10">Phosphate transport system permease protein PstA</fullName>
    </recommendedName>
</protein>
<dbReference type="GO" id="GO:0005886">
    <property type="term" value="C:plasma membrane"/>
    <property type="evidence" value="ECO:0007669"/>
    <property type="project" value="UniProtKB-SubCell"/>
</dbReference>
<dbReference type="InterPro" id="IPR005672">
    <property type="entry name" value="Phosphate_PstA"/>
</dbReference>
<comment type="function">
    <text evidence="1">Part of the binding-protein-dependent transport system for phosphate; probably responsible for the translocation of the substrate across the membrane.</text>
</comment>
<reference evidence="12 13" key="1">
    <citation type="submission" date="2019-02" db="EMBL/GenBank/DDBJ databases">
        <title>Sequencing the genomes of 1000 actinobacteria strains.</title>
        <authorList>
            <person name="Klenk H.-P."/>
        </authorList>
    </citation>
    <scope>NUCLEOTIDE SEQUENCE [LARGE SCALE GENOMIC DNA]</scope>
    <source>
        <strain evidence="12 13">DSM 16932</strain>
    </source>
</reference>
<dbReference type="InterPro" id="IPR035906">
    <property type="entry name" value="MetI-like_sf"/>
</dbReference>
<keyword evidence="13" id="KW-1185">Reference proteome</keyword>
<dbReference type="RefSeq" id="WP_130415310.1">
    <property type="nucleotide sequence ID" value="NZ_SGWX01000001.1"/>
</dbReference>
<dbReference type="Gene3D" id="1.10.3720.10">
    <property type="entry name" value="MetI-like"/>
    <property type="match status" value="1"/>
</dbReference>
<evidence type="ECO:0000256" key="10">
    <source>
        <dbReference type="RuleBase" id="RU363043"/>
    </source>
</evidence>
<evidence type="ECO:0000259" key="11">
    <source>
        <dbReference type="PROSITE" id="PS50928"/>
    </source>
</evidence>
<dbReference type="PANTHER" id="PTHR42922">
    <property type="entry name" value="PHOSPHATE TRANSPORT SYSTEM PERMEASE PROTEIN PSTA"/>
    <property type="match status" value="1"/>
</dbReference>
<evidence type="ECO:0000256" key="3">
    <source>
        <dbReference type="ARBA" id="ARBA00007069"/>
    </source>
</evidence>
<feature type="transmembrane region" description="Helical" evidence="10">
    <location>
        <begin position="83"/>
        <end position="112"/>
    </location>
</feature>
<keyword evidence="6" id="KW-0592">Phosphate transport</keyword>
<feature type="transmembrane region" description="Helical" evidence="10">
    <location>
        <begin position="35"/>
        <end position="55"/>
    </location>
</feature>
<keyword evidence="8 10" id="KW-1133">Transmembrane helix</keyword>
<dbReference type="Pfam" id="PF00528">
    <property type="entry name" value="BPD_transp_1"/>
    <property type="match status" value="1"/>
</dbReference>
<dbReference type="GO" id="GO:0035435">
    <property type="term" value="P:phosphate ion transmembrane transport"/>
    <property type="evidence" value="ECO:0007669"/>
    <property type="project" value="InterPro"/>
</dbReference>
<dbReference type="PROSITE" id="PS50928">
    <property type="entry name" value="ABC_TM1"/>
    <property type="match status" value="1"/>
</dbReference>
<feature type="transmembrane region" description="Helical" evidence="10">
    <location>
        <begin position="206"/>
        <end position="227"/>
    </location>
</feature>
<dbReference type="GO" id="GO:0005315">
    <property type="term" value="F:phosphate transmembrane transporter activity"/>
    <property type="evidence" value="ECO:0007669"/>
    <property type="project" value="InterPro"/>
</dbReference>
<comment type="subcellular location">
    <subcellularLocation>
        <location evidence="2 10">Cell membrane</location>
        <topology evidence="2 10">Multi-pass membrane protein</topology>
    </subcellularLocation>
</comment>
<keyword evidence="4" id="KW-0813">Transport</keyword>
<dbReference type="InterPro" id="IPR051408">
    <property type="entry name" value="Phosphate_transprt_permease"/>
</dbReference>
<dbReference type="OrthoDB" id="9775069at2"/>
<feature type="transmembrane region" description="Helical" evidence="10">
    <location>
        <begin position="157"/>
        <end position="174"/>
    </location>
</feature>
<organism evidence="12 13">
    <name type="scientific">Xylanimonas ulmi</name>
    <dbReference type="NCBI Taxonomy" id="228973"/>
    <lineage>
        <taxon>Bacteria</taxon>
        <taxon>Bacillati</taxon>
        <taxon>Actinomycetota</taxon>
        <taxon>Actinomycetes</taxon>
        <taxon>Micrococcales</taxon>
        <taxon>Promicromonosporaceae</taxon>
        <taxon>Xylanimonas</taxon>
    </lineage>
</organism>
<gene>
    <name evidence="12" type="ORF">EV386_2432</name>
</gene>
<evidence type="ECO:0000256" key="2">
    <source>
        <dbReference type="ARBA" id="ARBA00004651"/>
    </source>
</evidence>
<dbReference type="Proteomes" id="UP000293852">
    <property type="component" value="Unassembled WGS sequence"/>
</dbReference>
<feature type="transmembrane region" description="Helical" evidence="10">
    <location>
        <begin position="286"/>
        <end position="307"/>
    </location>
</feature>
<comment type="similarity">
    <text evidence="3 10">Belongs to the binding-protein-dependent transport system permease family. CysTW subfamily.</text>
</comment>
<feature type="domain" description="ABC transmembrane type-1" evidence="11">
    <location>
        <begin position="87"/>
        <end position="304"/>
    </location>
</feature>
<sequence length="316" mass="33755">MTTPEATLASSDEVRALLSTVDVSRRRVNRVMKGLVYSAFAVAMIPLVWLLYTVVVRGVVRLSPYFLTVSMRGVFGGLDAGGVYHAMVGTLVITLSATVISVPIGLFTAIYLVEYGKGPLARALTFFVDVMTGIPSIVAGLFSFTLFSLFFGPGVRLGIAAAVAVSVLMIPVVVRSCEEMLRLVPNELREAALALGVPRWLTIVKVVLRTSIAGITTGVLLAIARVIGETAPILITAGFADSVNANPFSGRMMTLPVFIYTQYRVGLVPCAAGDPTCVPDINFLRAWAAALVLIVIVVILNLVGRLVTRVFAPKLR</sequence>
<dbReference type="AlphaFoldDB" id="A0A4Q7M509"/>
<evidence type="ECO:0000313" key="13">
    <source>
        <dbReference type="Proteomes" id="UP000293852"/>
    </source>
</evidence>
<dbReference type="InterPro" id="IPR000515">
    <property type="entry name" value="MetI-like"/>
</dbReference>
<name>A0A4Q7M509_9MICO</name>
<evidence type="ECO:0000256" key="5">
    <source>
        <dbReference type="ARBA" id="ARBA00022475"/>
    </source>
</evidence>
<evidence type="ECO:0000256" key="1">
    <source>
        <dbReference type="ARBA" id="ARBA00003510"/>
    </source>
</evidence>
<keyword evidence="9 10" id="KW-0472">Membrane</keyword>
<accession>A0A4Q7M509</accession>
<dbReference type="EMBL" id="SGWX01000001">
    <property type="protein sequence ID" value="RZS62113.1"/>
    <property type="molecule type" value="Genomic_DNA"/>
</dbReference>
<evidence type="ECO:0000256" key="6">
    <source>
        <dbReference type="ARBA" id="ARBA00022592"/>
    </source>
</evidence>
<keyword evidence="5 10" id="KW-1003">Cell membrane</keyword>
<evidence type="ECO:0000256" key="4">
    <source>
        <dbReference type="ARBA" id="ARBA00022448"/>
    </source>
</evidence>
<evidence type="ECO:0000256" key="9">
    <source>
        <dbReference type="ARBA" id="ARBA00023136"/>
    </source>
</evidence>
<evidence type="ECO:0000313" key="12">
    <source>
        <dbReference type="EMBL" id="RZS62113.1"/>
    </source>
</evidence>
<dbReference type="SUPFAM" id="SSF161098">
    <property type="entry name" value="MetI-like"/>
    <property type="match status" value="1"/>
</dbReference>